<keyword evidence="3" id="KW-1185">Reference proteome</keyword>
<protein>
    <submittedName>
        <fullName evidence="2">Uncharacterized protein</fullName>
    </submittedName>
</protein>
<dbReference type="AlphaFoldDB" id="A0A6A4H234"/>
<keyword evidence="1" id="KW-0812">Transmembrane</keyword>
<name>A0A6A4H234_9AGAR</name>
<sequence length="132" mass="14780">MSSVLQPDMSIGLQFGSLVIHGYLLHPFTASAVWVLILAMDIICGLPGDLRARRWVNWGWFLSPSNVIQLMADTNFTSEQLEGSCGGVVTKRLGELVVCLRETPTGDRIELLTKTDERMAESRYPDMFKQYA</sequence>
<evidence type="ECO:0000313" key="3">
    <source>
        <dbReference type="Proteomes" id="UP000799118"/>
    </source>
</evidence>
<organism evidence="2 3">
    <name type="scientific">Gymnopus androsaceus JB14</name>
    <dbReference type="NCBI Taxonomy" id="1447944"/>
    <lineage>
        <taxon>Eukaryota</taxon>
        <taxon>Fungi</taxon>
        <taxon>Dikarya</taxon>
        <taxon>Basidiomycota</taxon>
        <taxon>Agaricomycotina</taxon>
        <taxon>Agaricomycetes</taxon>
        <taxon>Agaricomycetidae</taxon>
        <taxon>Agaricales</taxon>
        <taxon>Marasmiineae</taxon>
        <taxon>Omphalotaceae</taxon>
        <taxon>Gymnopus</taxon>
    </lineage>
</organism>
<keyword evidence="1" id="KW-0472">Membrane</keyword>
<dbReference type="Proteomes" id="UP000799118">
    <property type="component" value="Unassembled WGS sequence"/>
</dbReference>
<evidence type="ECO:0000256" key="1">
    <source>
        <dbReference type="SAM" id="Phobius"/>
    </source>
</evidence>
<evidence type="ECO:0000313" key="2">
    <source>
        <dbReference type="EMBL" id="KAE9392299.1"/>
    </source>
</evidence>
<accession>A0A6A4H234</accession>
<gene>
    <name evidence="2" type="ORF">BT96DRAFT_276732</name>
</gene>
<keyword evidence="1" id="KW-1133">Transmembrane helix</keyword>
<proteinExistence type="predicted"/>
<feature type="transmembrane region" description="Helical" evidence="1">
    <location>
        <begin position="20"/>
        <end position="44"/>
    </location>
</feature>
<reference evidence="2" key="1">
    <citation type="journal article" date="2019" name="Environ. Microbiol.">
        <title>Fungal ecological strategies reflected in gene transcription - a case study of two litter decomposers.</title>
        <authorList>
            <person name="Barbi F."/>
            <person name="Kohler A."/>
            <person name="Barry K."/>
            <person name="Baskaran P."/>
            <person name="Daum C."/>
            <person name="Fauchery L."/>
            <person name="Ihrmark K."/>
            <person name="Kuo A."/>
            <person name="LaButti K."/>
            <person name="Lipzen A."/>
            <person name="Morin E."/>
            <person name="Grigoriev I.V."/>
            <person name="Henrissat B."/>
            <person name="Lindahl B."/>
            <person name="Martin F."/>
        </authorList>
    </citation>
    <scope>NUCLEOTIDE SEQUENCE</scope>
    <source>
        <strain evidence="2">JB14</strain>
    </source>
</reference>
<dbReference type="EMBL" id="ML769599">
    <property type="protein sequence ID" value="KAE9392299.1"/>
    <property type="molecule type" value="Genomic_DNA"/>
</dbReference>